<dbReference type="InterPro" id="IPR004394">
    <property type="entry name" value="Iojap/RsfS/C7orf30"/>
</dbReference>
<gene>
    <name evidence="4" type="primary">ybeB</name>
    <name evidence="2 3" type="synonym">rsfS</name>
    <name evidence="3" type="ORF">Lbir_2073</name>
    <name evidence="4" type="ORF">NCTC12437_01371</name>
</gene>
<evidence type="ECO:0000313" key="6">
    <source>
        <dbReference type="Proteomes" id="UP000255066"/>
    </source>
</evidence>
<evidence type="ECO:0000313" key="4">
    <source>
        <dbReference type="EMBL" id="STX31597.1"/>
    </source>
</evidence>
<name>A0A378I8Q3_9GAMM</name>
<dbReference type="EMBL" id="LNXT01000040">
    <property type="protein sequence ID" value="KTC69334.1"/>
    <property type="molecule type" value="Genomic_DNA"/>
</dbReference>
<reference evidence="3 5" key="1">
    <citation type="submission" date="2015-11" db="EMBL/GenBank/DDBJ databases">
        <title>Genomic analysis of 38 Legionella species identifies large and diverse effector repertoires.</title>
        <authorList>
            <person name="Burstein D."/>
            <person name="Amaro F."/>
            <person name="Zusman T."/>
            <person name="Lifshitz Z."/>
            <person name="Cohen O."/>
            <person name="Gilbert J.A."/>
            <person name="Pupko T."/>
            <person name="Shuman H.A."/>
            <person name="Segal G."/>
        </authorList>
    </citation>
    <scope>NUCLEOTIDE SEQUENCE [LARGE SCALE GENOMIC DNA]</scope>
    <source>
        <strain evidence="3 5">CDC#1407-AL-14</strain>
    </source>
</reference>
<evidence type="ECO:0000313" key="3">
    <source>
        <dbReference type="EMBL" id="KTC69334.1"/>
    </source>
</evidence>
<proteinExistence type="inferred from homology"/>
<keyword evidence="2" id="KW-0810">Translation regulation</keyword>
<reference evidence="4 6" key="2">
    <citation type="submission" date="2018-06" db="EMBL/GenBank/DDBJ databases">
        <authorList>
            <consortium name="Pathogen Informatics"/>
            <person name="Doyle S."/>
        </authorList>
    </citation>
    <scope>NUCLEOTIDE SEQUENCE [LARGE SCALE GENOMIC DNA]</scope>
    <source>
        <strain evidence="4 6">NCTC12437</strain>
    </source>
</reference>
<keyword evidence="2" id="KW-0963">Cytoplasm</keyword>
<dbReference type="AlphaFoldDB" id="A0A378I8Q3"/>
<keyword evidence="2" id="KW-0678">Repressor</keyword>
<sequence length="134" mass="15265">MTRGKMNSRSAKLLLKLAPSKIEDENSMSDYPAQLNKLLTYLDDIHANDIKVLDVRQQTTITDYMIITSGRSSRHVKSIADFVMEKMKADGFPALSENGTEFGDWALVDFGDYVLHVMQPDSRAFYNLEALWEK</sequence>
<dbReference type="GO" id="GO:0090071">
    <property type="term" value="P:negative regulation of ribosome biogenesis"/>
    <property type="evidence" value="ECO:0007669"/>
    <property type="project" value="UniProtKB-UniRule"/>
</dbReference>
<comment type="subunit">
    <text evidence="2">Interacts with ribosomal protein uL14 (rplN).</text>
</comment>
<keyword evidence="5" id="KW-1185">Reference proteome</keyword>
<dbReference type="Gene3D" id="3.30.460.10">
    <property type="entry name" value="Beta Polymerase, domain 2"/>
    <property type="match status" value="1"/>
</dbReference>
<dbReference type="GO" id="GO:0005737">
    <property type="term" value="C:cytoplasm"/>
    <property type="evidence" value="ECO:0007669"/>
    <property type="project" value="UniProtKB-SubCell"/>
</dbReference>
<dbReference type="HAMAP" id="MF_01477">
    <property type="entry name" value="Iojap_RsfS"/>
    <property type="match status" value="1"/>
</dbReference>
<dbReference type="GO" id="GO:0017148">
    <property type="term" value="P:negative regulation of translation"/>
    <property type="evidence" value="ECO:0007669"/>
    <property type="project" value="UniProtKB-UniRule"/>
</dbReference>
<dbReference type="NCBIfam" id="TIGR00090">
    <property type="entry name" value="rsfS_iojap_ybeB"/>
    <property type="match status" value="1"/>
</dbReference>
<dbReference type="InterPro" id="IPR043519">
    <property type="entry name" value="NT_sf"/>
</dbReference>
<dbReference type="Proteomes" id="UP000054735">
    <property type="component" value="Unassembled WGS sequence"/>
</dbReference>
<dbReference type="PANTHER" id="PTHR21043:SF0">
    <property type="entry name" value="MITOCHONDRIAL ASSEMBLY OF RIBOSOMAL LARGE SUBUNIT PROTEIN 1"/>
    <property type="match status" value="1"/>
</dbReference>
<dbReference type="EMBL" id="UGNW01000001">
    <property type="protein sequence ID" value="STX31597.1"/>
    <property type="molecule type" value="Genomic_DNA"/>
</dbReference>
<dbReference type="GO" id="GO:0042256">
    <property type="term" value="P:cytosolic ribosome assembly"/>
    <property type="evidence" value="ECO:0007669"/>
    <property type="project" value="UniProtKB-UniRule"/>
</dbReference>
<dbReference type="STRING" id="28083.Lbir_2073"/>
<organism evidence="4 6">
    <name type="scientific">Legionella birminghamensis</name>
    <dbReference type="NCBI Taxonomy" id="28083"/>
    <lineage>
        <taxon>Bacteria</taxon>
        <taxon>Pseudomonadati</taxon>
        <taxon>Pseudomonadota</taxon>
        <taxon>Gammaproteobacteria</taxon>
        <taxon>Legionellales</taxon>
        <taxon>Legionellaceae</taxon>
        <taxon>Legionella</taxon>
    </lineage>
</organism>
<dbReference type="SUPFAM" id="SSF81301">
    <property type="entry name" value="Nucleotidyltransferase"/>
    <property type="match status" value="1"/>
</dbReference>
<evidence type="ECO:0000313" key="5">
    <source>
        <dbReference type="Proteomes" id="UP000054735"/>
    </source>
</evidence>
<accession>A0A378I8Q3</accession>
<protein>
    <recommendedName>
        <fullName evidence="2">Ribosomal silencing factor RsfS</fullName>
    </recommendedName>
</protein>
<comment type="similarity">
    <text evidence="1 2">Belongs to the Iojap/RsfS family.</text>
</comment>
<evidence type="ECO:0000256" key="1">
    <source>
        <dbReference type="ARBA" id="ARBA00010574"/>
    </source>
</evidence>
<evidence type="ECO:0000256" key="2">
    <source>
        <dbReference type="HAMAP-Rule" id="MF_01477"/>
    </source>
</evidence>
<dbReference type="GO" id="GO:0043023">
    <property type="term" value="F:ribosomal large subunit binding"/>
    <property type="evidence" value="ECO:0007669"/>
    <property type="project" value="TreeGrafter"/>
</dbReference>
<dbReference type="Pfam" id="PF02410">
    <property type="entry name" value="RsfS"/>
    <property type="match status" value="1"/>
</dbReference>
<dbReference type="Proteomes" id="UP000255066">
    <property type="component" value="Unassembled WGS sequence"/>
</dbReference>
<dbReference type="PANTHER" id="PTHR21043">
    <property type="entry name" value="IOJAP SUPERFAMILY ORTHOLOG"/>
    <property type="match status" value="1"/>
</dbReference>
<comment type="subcellular location">
    <subcellularLocation>
        <location evidence="2">Cytoplasm</location>
    </subcellularLocation>
</comment>
<comment type="function">
    <text evidence="2">Functions as a ribosomal silencing factor. Interacts with ribosomal protein uL14 (rplN), blocking formation of intersubunit bridge B8. Prevents association of the 30S and 50S ribosomal subunits and the formation of functional ribosomes, thus repressing translation.</text>
</comment>